<dbReference type="EMBL" id="JBEPMC010000013">
    <property type="protein sequence ID" value="MET3582696.1"/>
    <property type="molecule type" value="Genomic_DNA"/>
</dbReference>
<evidence type="ECO:0000313" key="1">
    <source>
        <dbReference type="EMBL" id="MET3582696.1"/>
    </source>
</evidence>
<evidence type="ECO:0000313" key="2">
    <source>
        <dbReference type="Proteomes" id="UP001549204"/>
    </source>
</evidence>
<comment type="caution">
    <text evidence="1">The sequence shown here is derived from an EMBL/GenBank/DDBJ whole genome shotgun (WGS) entry which is preliminary data.</text>
</comment>
<proteinExistence type="predicted"/>
<dbReference type="Proteomes" id="UP001549204">
    <property type="component" value="Unassembled WGS sequence"/>
</dbReference>
<gene>
    <name evidence="1" type="ORF">ABID19_005758</name>
</gene>
<organism evidence="1 2">
    <name type="scientific">Mesorhizobium robiniae</name>
    <dbReference type="NCBI Taxonomy" id="559315"/>
    <lineage>
        <taxon>Bacteria</taxon>
        <taxon>Pseudomonadati</taxon>
        <taxon>Pseudomonadota</taxon>
        <taxon>Alphaproteobacteria</taxon>
        <taxon>Hyphomicrobiales</taxon>
        <taxon>Phyllobacteriaceae</taxon>
        <taxon>Mesorhizobium</taxon>
    </lineage>
</organism>
<protein>
    <submittedName>
        <fullName evidence="1">Uncharacterized protein</fullName>
    </submittedName>
</protein>
<keyword evidence="2" id="KW-1185">Reference proteome</keyword>
<accession>A0ABV2GWL9</accession>
<sequence length="75" mass="8110">MHNDGDEVIGAAAQLLANVVDQKIDAPALADDPRKYLATNRLAGRENGGLDARHPFPPACLRRQVIQLPVKQLVS</sequence>
<name>A0ABV2GWL9_9HYPH</name>
<reference evidence="1 2" key="1">
    <citation type="submission" date="2024-06" db="EMBL/GenBank/DDBJ databases">
        <title>Genomic Encyclopedia of Type Strains, Phase IV (KMG-IV): sequencing the most valuable type-strain genomes for metagenomic binning, comparative biology and taxonomic classification.</title>
        <authorList>
            <person name="Goeker M."/>
        </authorList>
    </citation>
    <scope>NUCLEOTIDE SEQUENCE [LARGE SCALE GENOMIC DNA]</scope>
    <source>
        <strain evidence="1 2">DSM 100022</strain>
    </source>
</reference>